<keyword evidence="5" id="KW-0472">Membrane</keyword>
<organism evidence="7 9">
    <name type="scientific">[Clostridium] aminophilum</name>
    <dbReference type="NCBI Taxonomy" id="1526"/>
    <lineage>
        <taxon>Bacteria</taxon>
        <taxon>Bacillati</taxon>
        <taxon>Bacillota</taxon>
        <taxon>Clostridia</taxon>
        <taxon>Lachnospirales</taxon>
        <taxon>Lachnospiraceae</taxon>
    </lineage>
</organism>
<gene>
    <name evidence="7" type="ORF">SAMN02910262_00776</name>
    <name evidence="6" type="ORF">SAMN04487771_102737</name>
</gene>
<dbReference type="EMBL" id="FOZC01000003">
    <property type="protein sequence ID" value="SFR69826.1"/>
    <property type="molecule type" value="Genomic_DNA"/>
</dbReference>
<accession>A0A1I6ISW3</accession>
<evidence type="ECO:0000256" key="2">
    <source>
        <dbReference type="ARBA" id="ARBA00008854"/>
    </source>
</evidence>
<dbReference type="SUPFAM" id="SSF140478">
    <property type="entry name" value="LemA-like"/>
    <property type="match status" value="1"/>
</dbReference>
<name>A0A1I6ISW3_9FIRM</name>
<evidence type="ECO:0000313" key="8">
    <source>
        <dbReference type="Proteomes" id="UP000199820"/>
    </source>
</evidence>
<dbReference type="InterPro" id="IPR007156">
    <property type="entry name" value="MamQ_LemA"/>
</dbReference>
<dbReference type="Gene3D" id="1.20.1440.20">
    <property type="entry name" value="LemA-like domain"/>
    <property type="match status" value="1"/>
</dbReference>
<dbReference type="STRING" id="1526.SAMN02910262_00776"/>
<keyword evidence="3" id="KW-0812">Transmembrane</keyword>
<dbReference type="Proteomes" id="UP000199820">
    <property type="component" value="Unassembled WGS sequence"/>
</dbReference>
<dbReference type="EMBL" id="FOIL01000027">
    <property type="protein sequence ID" value="SET60594.1"/>
    <property type="molecule type" value="Genomic_DNA"/>
</dbReference>
<keyword evidence="8" id="KW-1185">Reference proteome</keyword>
<evidence type="ECO:0000256" key="1">
    <source>
        <dbReference type="ARBA" id="ARBA00004167"/>
    </source>
</evidence>
<protein>
    <submittedName>
        <fullName evidence="7">LemA protein</fullName>
    </submittedName>
</protein>
<dbReference type="Pfam" id="PF04011">
    <property type="entry name" value="LemA"/>
    <property type="match status" value="1"/>
</dbReference>
<keyword evidence="4" id="KW-1133">Transmembrane helix</keyword>
<evidence type="ECO:0000256" key="5">
    <source>
        <dbReference type="ARBA" id="ARBA00023136"/>
    </source>
</evidence>
<reference evidence="8 9" key="1">
    <citation type="submission" date="2016-10" db="EMBL/GenBank/DDBJ databases">
        <authorList>
            <person name="de Groot N.N."/>
        </authorList>
    </citation>
    <scope>NUCLEOTIDE SEQUENCE [LARGE SCALE GENOMIC DNA]</scope>
    <source>
        <strain evidence="7 9">F</strain>
        <strain evidence="6 8">KH1P1</strain>
    </source>
</reference>
<proteinExistence type="inferred from homology"/>
<evidence type="ECO:0000313" key="6">
    <source>
        <dbReference type="EMBL" id="SET60594.1"/>
    </source>
</evidence>
<evidence type="ECO:0000256" key="4">
    <source>
        <dbReference type="ARBA" id="ARBA00022989"/>
    </source>
</evidence>
<dbReference type="InterPro" id="IPR023353">
    <property type="entry name" value="LemA-like_dom_sf"/>
</dbReference>
<dbReference type="GO" id="GO:0016020">
    <property type="term" value="C:membrane"/>
    <property type="evidence" value="ECO:0007669"/>
    <property type="project" value="UniProtKB-SubCell"/>
</dbReference>
<dbReference type="PANTHER" id="PTHR34478:SF1">
    <property type="entry name" value="PROTEIN LEMA"/>
    <property type="match status" value="1"/>
</dbReference>
<dbReference type="PANTHER" id="PTHR34478">
    <property type="entry name" value="PROTEIN LEMA"/>
    <property type="match status" value="1"/>
</dbReference>
<comment type="similarity">
    <text evidence="2">Belongs to the LemA family.</text>
</comment>
<dbReference type="Proteomes" id="UP000214760">
    <property type="component" value="Unassembled WGS sequence"/>
</dbReference>
<evidence type="ECO:0000313" key="9">
    <source>
        <dbReference type="Proteomes" id="UP000214760"/>
    </source>
</evidence>
<evidence type="ECO:0000256" key="3">
    <source>
        <dbReference type="ARBA" id="ARBA00022692"/>
    </source>
</evidence>
<comment type="subcellular location">
    <subcellularLocation>
        <location evidence="1">Membrane</location>
        <topology evidence="1">Single-pass membrane protein</topology>
    </subcellularLocation>
</comment>
<dbReference type="AlphaFoldDB" id="A0A1I6ISW3"/>
<dbReference type="OrthoDB" id="9804152at2"/>
<sequence>MIRWIIIGVAVVLILWFVAGYNRLVRAANKVEEAFSTMDVYLKKRFDLIPNLVETVKGYAKHESETLDRVIAARNAAGNAKSAEERMVNEAAISGGLRNIFALAESYPELKANENFLDLQGQLQKIEEDIANSRKYYNATVRIFNDIVMTIPTNLIASMFHFEKKPMFEVADAAERENVKVSF</sequence>
<dbReference type="eggNOG" id="COG1704">
    <property type="taxonomic scope" value="Bacteria"/>
</dbReference>
<evidence type="ECO:0000313" key="7">
    <source>
        <dbReference type="EMBL" id="SFR69826.1"/>
    </source>
</evidence>
<dbReference type="RefSeq" id="WP_031471753.1">
    <property type="nucleotide sequence ID" value="NZ_FOIL01000027.1"/>
</dbReference>